<dbReference type="RefSeq" id="XP_058332249.1">
    <property type="nucleotide sequence ID" value="XM_058473246.1"/>
</dbReference>
<reference evidence="2" key="2">
    <citation type="journal article" date="2023" name="IMA Fungus">
        <title>Comparative genomic study of the Penicillium genus elucidates a diverse pangenome and 15 lateral gene transfer events.</title>
        <authorList>
            <person name="Petersen C."/>
            <person name="Sorensen T."/>
            <person name="Nielsen M.R."/>
            <person name="Sondergaard T.E."/>
            <person name="Sorensen J.L."/>
            <person name="Fitzpatrick D.A."/>
            <person name="Frisvad J.C."/>
            <person name="Nielsen K.L."/>
        </authorList>
    </citation>
    <scope>NUCLEOTIDE SEQUENCE</scope>
    <source>
        <strain evidence="2">IBT 19713</strain>
    </source>
</reference>
<dbReference type="Proteomes" id="UP001150941">
    <property type="component" value="Unassembled WGS sequence"/>
</dbReference>
<feature type="region of interest" description="Disordered" evidence="1">
    <location>
        <begin position="1"/>
        <end position="27"/>
    </location>
</feature>
<proteinExistence type="predicted"/>
<protein>
    <submittedName>
        <fullName evidence="2">Uncharacterized protein</fullName>
    </submittedName>
</protein>
<dbReference type="GeneID" id="83200549"/>
<feature type="compositionally biased region" description="Polar residues" evidence="1">
    <location>
        <begin position="1"/>
        <end position="15"/>
    </location>
</feature>
<dbReference type="EMBL" id="JAPQKS010000003">
    <property type="protein sequence ID" value="KAJ5239330.1"/>
    <property type="molecule type" value="Genomic_DNA"/>
</dbReference>
<name>A0A9W9P7L2_9EURO</name>
<evidence type="ECO:0000313" key="3">
    <source>
        <dbReference type="Proteomes" id="UP001150941"/>
    </source>
</evidence>
<evidence type="ECO:0000256" key="1">
    <source>
        <dbReference type="SAM" id="MobiDB-lite"/>
    </source>
</evidence>
<gene>
    <name evidence="2" type="ORF">N7468_003949</name>
</gene>
<dbReference type="AlphaFoldDB" id="A0A9W9P7L2"/>
<reference evidence="2" key="1">
    <citation type="submission" date="2022-11" db="EMBL/GenBank/DDBJ databases">
        <authorList>
            <person name="Petersen C."/>
        </authorList>
    </citation>
    <scope>NUCLEOTIDE SEQUENCE</scope>
    <source>
        <strain evidence="2">IBT 19713</strain>
    </source>
</reference>
<organism evidence="2 3">
    <name type="scientific">Penicillium chermesinum</name>
    <dbReference type="NCBI Taxonomy" id="63820"/>
    <lineage>
        <taxon>Eukaryota</taxon>
        <taxon>Fungi</taxon>
        <taxon>Dikarya</taxon>
        <taxon>Ascomycota</taxon>
        <taxon>Pezizomycotina</taxon>
        <taxon>Eurotiomycetes</taxon>
        <taxon>Eurotiomycetidae</taxon>
        <taxon>Eurotiales</taxon>
        <taxon>Aspergillaceae</taxon>
        <taxon>Penicillium</taxon>
    </lineage>
</organism>
<comment type="caution">
    <text evidence="2">The sequence shown here is derived from an EMBL/GenBank/DDBJ whole genome shotgun (WGS) entry which is preliminary data.</text>
</comment>
<keyword evidence="3" id="KW-1185">Reference proteome</keyword>
<evidence type="ECO:0000313" key="2">
    <source>
        <dbReference type="EMBL" id="KAJ5239330.1"/>
    </source>
</evidence>
<sequence length="97" mass="10811">MAEGYTSNACFQPETTRLDKQGSSDTHSTIAGFHEINNFSFDMHTESSPREGSPVVGKIAEKKCRLRGHSQPRIPLLFAVSRLLGNAWKMVSEESDR</sequence>
<accession>A0A9W9P7L2</accession>